<dbReference type="InterPro" id="IPR003661">
    <property type="entry name" value="HisK_dim/P_dom"/>
</dbReference>
<dbReference type="OrthoDB" id="367096at2"/>
<dbReference type="RefSeq" id="WP_076488182.1">
    <property type="nucleotide sequence ID" value="NZ_FTMS01000005.1"/>
</dbReference>
<evidence type="ECO:0000256" key="7">
    <source>
        <dbReference type="ARBA" id="ARBA00022777"/>
    </source>
</evidence>
<keyword evidence="15" id="KW-1185">Reference proteome</keyword>
<dbReference type="SUPFAM" id="SSF55874">
    <property type="entry name" value="ATPase domain of HSP90 chaperone/DNA topoisomerase II/histidine kinase"/>
    <property type="match status" value="1"/>
</dbReference>
<dbReference type="CDD" id="cd00075">
    <property type="entry name" value="HATPase"/>
    <property type="match status" value="1"/>
</dbReference>
<dbReference type="Gene3D" id="1.10.287.130">
    <property type="match status" value="1"/>
</dbReference>
<dbReference type="SMART" id="SM00388">
    <property type="entry name" value="HisKA"/>
    <property type="match status" value="1"/>
</dbReference>
<feature type="domain" description="Histidine kinase" evidence="12">
    <location>
        <begin position="226"/>
        <end position="450"/>
    </location>
</feature>
<dbReference type="InterPro" id="IPR036097">
    <property type="entry name" value="HisK_dim/P_sf"/>
</dbReference>
<dbReference type="STRING" id="159291.SAMN05920897_10531"/>
<dbReference type="PANTHER" id="PTHR45436">
    <property type="entry name" value="SENSOR HISTIDINE KINASE YKOH"/>
    <property type="match status" value="1"/>
</dbReference>
<dbReference type="Gene3D" id="3.30.565.10">
    <property type="entry name" value="Histidine kinase-like ATPase, C-terminal domain"/>
    <property type="match status" value="1"/>
</dbReference>
<evidence type="ECO:0000256" key="6">
    <source>
        <dbReference type="ARBA" id="ARBA00022692"/>
    </source>
</evidence>
<organism evidence="14 15">
    <name type="scientific">Alkalispirochaeta americana</name>
    <dbReference type="NCBI Taxonomy" id="159291"/>
    <lineage>
        <taxon>Bacteria</taxon>
        <taxon>Pseudomonadati</taxon>
        <taxon>Spirochaetota</taxon>
        <taxon>Spirochaetia</taxon>
        <taxon>Spirochaetales</taxon>
        <taxon>Spirochaetaceae</taxon>
        <taxon>Alkalispirochaeta</taxon>
    </lineage>
</organism>
<dbReference type="Proteomes" id="UP000186400">
    <property type="component" value="Unassembled WGS sequence"/>
</dbReference>
<keyword evidence="6 11" id="KW-0812">Transmembrane</keyword>
<dbReference type="InterPro" id="IPR005467">
    <property type="entry name" value="His_kinase_dom"/>
</dbReference>
<evidence type="ECO:0000256" key="5">
    <source>
        <dbReference type="ARBA" id="ARBA00022679"/>
    </source>
</evidence>
<dbReference type="SUPFAM" id="SSF47384">
    <property type="entry name" value="Homodimeric domain of signal transducing histidine kinase"/>
    <property type="match status" value="1"/>
</dbReference>
<dbReference type="Pfam" id="PF02518">
    <property type="entry name" value="HATPase_c"/>
    <property type="match status" value="1"/>
</dbReference>
<keyword evidence="8 11" id="KW-1133">Transmembrane helix</keyword>
<proteinExistence type="predicted"/>
<dbReference type="InterPro" id="IPR004358">
    <property type="entry name" value="Sig_transdc_His_kin-like_C"/>
</dbReference>
<sequence>MTSLFRRTLGAFSLMVLLLTTILAAGLFSGYNRSITAWGRERESSVEPIVRDILTEHRKKASTPEGFLPEALSRLPLDVPVFIFDTDREMIYSNRGAGRRREAEGMTLAAVRDDQKRHLGYYTVGAAQFHRDAANLALQEALFRAALGAILAAGALAMIAAGLLARYLAHPAAEVASGIDRIATGENLSPIPEVGAQEISTIARSANILVRRLQEEQHLRAQWVRDVVHDLRSPVAMVTAQLEAIADGIYAPEEQRIHRILTELGRVEGLIQNLDELMRLEASEIIPDIKTFSLEALQESLRNRFDDAGREKNISLFWEIAPSPEEPSPETSTSLTAPSITGDQNLLYRATANLLDNAIRYTPPEGTIRCILERMPGEARITVTNSGAPIPPDELPHLFDRLYRGEYARNTPGSGLGLTIALRIARIHQGSITATSSSDQGTSLVIIIPQ</sequence>
<feature type="domain" description="HAMP" evidence="13">
    <location>
        <begin position="166"/>
        <end position="218"/>
    </location>
</feature>
<dbReference type="PROSITE" id="PS50885">
    <property type="entry name" value="HAMP"/>
    <property type="match status" value="1"/>
</dbReference>
<keyword evidence="5" id="KW-0808">Transferase</keyword>
<evidence type="ECO:0000256" key="4">
    <source>
        <dbReference type="ARBA" id="ARBA00022553"/>
    </source>
</evidence>
<dbReference type="Pfam" id="PF00512">
    <property type="entry name" value="HisKA"/>
    <property type="match status" value="1"/>
</dbReference>
<dbReference type="CDD" id="cd00082">
    <property type="entry name" value="HisKA"/>
    <property type="match status" value="1"/>
</dbReference>
<keyword evidence="7 14" id="KW-0418">Kinase</keyword>
<keyword evidence="9" id="KW-0902">Two-component regulatory system</keyword>
<evidence type="ECO:0000256" key="3">
    <source>
        <dbReference type="ARBA" id="ARBA00012438"/>
    </source>
</evidence>
<feature type="transmembrane region" description="Helical" evidence="11">
    <location>
        <begin position="141"/>
        <end position="164"/>
    </location>
</feature>
<dbReference type="InterPro" id="IPR003594">
    <property type="entry name" value="HATPase_dom"/>
</dbReference>
<dbReference type="AlphaFoldDB" id="A0A1N6QS62"/>
<evidence type="ECO:0000256" key="9">
    <source>
        <dbReference type="ARBA" id="ARBA00023012"/>
    </source>
</evidence>
<dbReference type="InterPro" id="IPR050428">
    <property type="entry name" value="TCS_sensor_his_kinase"/>
</dbReference>
<evidence type="ECO:0000259" key="13">
    <source>
        <dbReference type="PROSITE" id="PS50885"/>
    </source>
</evidence>
<dbReference type="GO" id="GO:0000155">
    <property type="term" value="F:phosphorelay sensor kinase activity"/>
    <property type="evidence" value="ECO:0007669"/>
    <property type="project" value="InterPro"/>
</dbReference>
<protein>
    <recommendedName>
        <fullName evidence="3">histidine kinase</fullName>
        <ecNumber evidence="3">2.7.13.3</ecNumber>
    </recommendedName>
</protein>
<dbReference type="PANTHER" id="PTHR45436:SF5">
    <property type="entry name" value="SENSOR HISTIDINE KINASE TRCS"/>
    <property type="match status" value="1"/>
</dbReference>
<keyword evidence="10 11" id="KW-0472">Membrane</keyword>
<evidence type="ECO:0000256" key="11">
    <source>
        <dbReference type="SAM" id="Phobius"/>
    </source>
</evidence>
<dbReference type="PRINTS" id="PR00344">
    <property type="entry name" value="BCTRLSENSOR"/>
</dbReference>
<evidence type="ECO:0000256" key="1">
    <source>
        <dbReference type="ARBA" id="ARBA00000085"/>
    </source>
</evidence>
<dbReference type="InterPro" id="IPR036890">
    <property type="entry name" value="HATPase_C_sf"/>
</dbReference>
<dbReference type="Gene3D" id="6.10.340.10">
    <property type="match status" value="1"/>
</dbReference>
<evidence type="ECO:0000256" key="8">
    <source>
        <dbReference type="ARBA" id="ARBA00022989"/>
    </source>
</evidence>
<evidence type="ECO:0000313" key="14">
    <source>
        <dbReference type="EMBL" id="SIQ19431.1"/>
    </source>
</evidence>
<gene>
    <name evidence="14" type="ORF">SAMN05920897_10531</name>
</gene>
<keyword evidence="4" id="KW-0597">Phosphoprotein</keyword>
<dbReference type="SMART" id="SM00387">
    <property type="entry name" value="HATPase_c"/>
    <property type="match status" value="1"/>
</dbReference>
<accession>A0A1N6QS62</accession>
<dbReference type="PROSITE" id="PS50109">
    <property type="entry name" value="HIS_KIN"/>
    <property type="match status" value="1"/>
</dbReference>
<dbReference type="GO" id="GO:0005886">
    <property type="term" value="C:plasma membrane"/>
    <property type="evidence" value="ECO:0007669"/>
    <property type="project" value="TreeGrafter"/>
</dbReference>
<dbReference type="InterPro" id="IPR003660">
    <property type="entry name" value="HAMP_dom"/>
</dbReference>
<evidence type="ECO:0000259" key="12">
    <source>
        <dbReference type="PROSITE" id="PS50109"/>
    </source>
</evidence>
<evidence type="ECO:0000313" key="15">
    <source>
        <dbReference type="Proteomes" id="UP000186400"/>
    </source>
</evidence>
<dbReference type="EMBL" id="FTMS01000005">
    <property type="protein sequence ID" value="SIQ19431.1"/>
    <property type="molecule type" value="Genomic_DNA"/>
</dbReference>
<name>A0A1N6QS62_9SPIO</name>
<reference evidence="14 15" key="1">
    <citation type="submission" date="2017-01" db="EMBL/GenBank/DDBJ databases">
        <authorList>
            <person name="Mah S.A."/>
            <person name="Swanson W.J."/>
            <person name="Moy G.W."/>
            <person name="Vacquier V.D."/>
        </authorList>
    </citation>
    <scope>NUCLEOTIDE SEQUENCE [LARGE SCALE GENOMIC DNA]</scope>
    <source>
        <strain evidence="14 15">ASpG1</strain>
    </source>
</reference>
<dbReference type="EC" id="2.7.13.3" evidence="3"/>
<evidence type="ECO:0000256" key="2">
    <source>
        <dbReference type="ARBA" id="ARBA00004370"/>
    </source>
</evidence>
<comment type="subcellular location">
    <subcellularLocation>
        <location evidence="2">Membrane</location>
    </subcellularLocation>
</comment>
<evidence type="ECO:0000256" key="10">
    <source>
        <dbReference type="ARBA" id="ARBA00023136"/>
    </source>
</evidence>
<comment type="catalytic activity">
    <reaction evidence="1">
        <text>ATP + protein L-histidine = ADP + protein N-phospho-L-histidine.</text>
        <dbReference type="EC" id="2.7.13.3"/>
    </reaction>
</comment>
<dbReference type="SMART" id="SM00304">
    <property type="entry name" value="HAMP"/>
    <property type="match status" value="1"/>
</dbReference>